<feature type="transmembrane region" description="Helical" evidence="1">
    <location>
        <begin position="54"/>
        <end position="71"/>
    </location>
</feature>
<keyword evidence="3" id="KW-1185">Reference proteome</keyword>
<dbReference type="InterPro" id="IPR002749">
    <property type="entry name" value="DUF63"/>
</dbReference>
<dbReference type="EMBL" id="CP113361">
    <property type="protein sequence ID" value="WAI00769.1"/>
    <property type="molecule type" value="Genomic_DNA"/>
</dbReference>
<proteinExistence type="predicted"/>
<feature type="transmembrane region" description="Helical" evidence="1">
    <location>
        <begin position="181"/>
        <end position="201"/>
    </location>
</feature>
<keyword evidence="1" id="KW-0812">Transmembrane</keyword>
<dbReference type="PANTHER" id="PTHR40700:SF1">
    <property type="entry name" value="DUF63 DOMAIN-CONTAINING PROTEIN"/>
    <property type="match status" value="1"/>
</dbReference>
<dbReference type="Proteomes" id="UP001163096">
    <property type="component" value="Chromosome"/>
</dbReference>
<organism evidence="2 3">
    <name type="scientific">Methanogenium organophilum</name>
    <dbReference type="NCBI Taxonomy" id="2199"/>
    <lineage>
        <taxon>Archaea</taxon>
        <taxon>Methanobacteriati</taxon>
        <taxon>Methanobacteriota</taxon>
        <taxon>Stenosarchaea group</taxon>
        <taxon>Methanomicrobia</taxon>
        <taxon>Methanomicrobiales</taxon>
        <taxon>Methanomicrobiaceae</taxon>
        <taxon>Methanogenium</taxon>
    </lineage>
</organism>
<keyword evidence="1" id="KW-1133">Transmembrane helix</keyword>
<dbReference type="RefSeq" id="WP_268185974.1">
    <property type="nucleotide sequence ID" value="NZ_CP113361.1"/>
</dbReference>
<evidence type="ECO:0000256" key="1">
    <source>
        <dbReference type="SAM" id="Phobius"/>
    </source>
</evidence>
<accession>A0A9X9S2N8</accession>
<feature type="transmembrane region" description="Helical" evidence="1">
    <location>
        <begin position="254"/>
        <end position="271"/>
    </location>
</feature>
<reference evidence="2" key="1">
    <citation type="submission" date="2022-11" db="EMBL/GenBank/DDBJ databases">
        <title>Complete genome sequence of Methanogenium organophilum DSM 3596.</title>
        <authorList>
            <person name="Chen S.-C."/>
            <person name="Lai S.-J."/>
            <person name="You Y.-T."/>
        </authorList>
    </citation>
    <scope>NUCLEOTIDE SEQUENCE</scope>
    <source>
        <strain evidence="2">DSM 3596</strain>
    </source>
</reference>
<evidence type="ECO:0000313" key="2">
    <source>
        <dbReference type="EMBL" id="WAI00769.1"/>
    </source>
</evidence>
<feature type="transmembrane region" description="Helical" evidence="1">
    <location>
        <begin position="83"/>
        <end position="108"/>
    </location>
</feature>
<feature type="transmembrane region" description="Helical" evidence="1">
    <location>
        <begin position="147"/>
        <end position="169"/>
    </location>
</feature>
<sequence length="281" mass="31242">MIWDFIYKYYVGPTLNGEPYTIVDTLTYALILILAVYLVYRWLKKTGIDIDQEFIVSTIPFVVLGGLLRVVEDTGIIPRPWNVILVTPVIFFVVFFITVTLLVIARTLEKNGLIASYTRGYAAGGICACIITAAVLVYFGITETRIALGVLVTILAMAAVSSAAVWSLLRYGLKWSFADDILYKLLIFGHMLDASATSFGIDLHELTYVEVHVVGSHLIEATGTAFSMFALKLAVIIPAIYVLEMYRKEGNSQLWHLIILAMIVVGMAPGIRDMVRMILYV</sequence>
<gene>
    <name evidence="2" type="ORF">OU421_10110</name>
</gene>
<dbReference type="KEGG" id="mou:OU421_10110"/>
<dbReference type="Pfam" id="PF01889">
    <property type="entry name" value="DUF63"/>
    <property type="match status" value="1"/>
</dbReference>
<keyword evidence="1" id="KW-0472">Membrane</keyword>
<name>A0A9X9S2N8_METOG</name>
<feature type="transmembrane region" description="Helical" evidence="1">
    <location>
        <begin position="120"/>
        <end position="141"/>
    </location>
</feature>
<evidence type="ECO:0000313" key="3">
    <source>
        <dbReference type="Proteomes" id="UP001163096"/>
    </source>
</evidence>
<feature type="transmembrane region" description="Helical" evidence="1">
    <location>
        <begin position="221"/>
        <end position="242"/>
    </location>
</feature>
<feature type="transmembrane region" description="Helical" evidence="1">
    <location>
        <begin position="20"/>
        <end position="42"/>
    </location>
</feature>
<dbReference type="AlphaFoldDB" id="A0A9X9S2N8"/>
<dbReference type="PANTHER" id="PTHR40700">
    <property type="entry name" value="HYPOTHETICAL MEMBRANE PROTEIN, CONSERVED, DUF63 FAMILY"/>
    <property type="match status" value="1"/>
</dbReference>
<dbReference type="GeneID" id="76835458"/>
<protein>
    <submittedName>
        <fullName evidence="2">DUF63 family protein</fullName>
    </submittedName>
</protein>